<sequence>MDTAMSDLWDTEIHNSEITLLAVNYIDMPVTSYWNYIPLHYNGNATELEITNLKATGNEDARTYFRVTTMEYFECEINMYTLLAILLFSNTIY</sequence>
<keyword evidence="2" id="KW-1185">Reference proteome</keyword>
<gene>
    <name evidence="1" type="ORF">V1478_007078</name>
</gene>
<proteinExistence type="predicted"/>
<evidence type="ECO:0000313" key="2">
    <source>
        <dbReference type="Proteomes" id="UP001607302"/>
    </source>
</evidence>
<accession>A0ABD2B248</accession>
<reference evidence="1 2" key="1">
    <citation type="journal article" date="2024" name="Ann. Entomol. Soc. Am.">
        <title>Genomic analyses of the southern and eastern yellowjacket wasps (Hymenoptera: Vespidae) reveal evolutionary signatures of social life.</title>
        <authorList>
            <person name="Catto M.A."/>
            <person name="Caine P.B."/>
            <person name="Orr S.E."/>
            <person name="Hunt B.G."/>
            <person name="Goodisman M.A.D."/>
        </authorList>
    </citation>
    <scope>NUCLEOTIDE SEQUENCE [LARGE SCALE GENOMIC DNA]</scope>
    <source>
        <strain evidence="1">233</strain>
        <tissue evidence="1">Head and thorax</tissue>
    </source>
</reference>
<dbReference type="EMBL" id="JAUDFV010000133">
    <property type="protein sequence ID" value="KAL2726800.1"/>
    <property type="molecule type" value="Genomic_DNA"/>
</dbReference>
<evidence type="ECO:0000313" key="1">
    <source>
        <dbReference type="EMBL" id="KAL2726800.1"/>
    </source>
</evidence>
<name>A0ABD2B248_VESSQ</name>
<organism evidence="1 2">
    <name type="scientific">Vespula squamosa</name>
    <name type="common">Southern yellow jacket</name>
    <name type="synonym">Wasp</name>
    <dbReference type="NCBI Taxonomy" id="30214"/>
    <lineage>
        <taxon>Eukaryota</taxon>
        <taxon>Metazoa</taxon>
        <taxon>Ecdysozoa</taxon>
        <taxon>Arthropoda</taxon>
        <taxon>Hexapoda</taxon>
        <taxon>Insecta</taxon>
        <taxon>Pterygota</taxon>
        <taxon>Neoptera</taxon>
        <taxon>Endopterygota</taxon>
        <taxon>Hymenoptera</taxon>
        <taxon>Apocrita</taxon>
        <taxon>Aculeata</taxon>
        <taxon>Vespoidea</taxon>
        <taxon>Vespidae</taxon>
        <taxon>Vespinae</taxon>
        <taxon>Vespula</taxon>
    </lineage>
</organism>
<protein>
    <submittedName>
        <fullName evidence="1">Uncharacterized protein</fullName>
    </submittedName>
</protein>
<dbReference type="AlphaFoldDB" id="A0ABD2B248"/>
<comment type="caution">
    <text evidence="1">The sequence shown here is derived from an EMBL/GenBank/DDBJ whole genome shotgun (WGS) entry which is preliminary data.</text>
</comment>
<dbReference type="Proteomes" id="UP001607302">
    <property type="component" value="Unassembled WGS sequence"/>
</dbReference>